<reference evidence="2" key="1">
    <citation type="journal article" date="2019" name="PLoS Negl. Trop. Dis.">
        <title>Revisiting the worldwide diversity of Leptospira species in the environment.</title>
        <authorList>
            <person name="Vincent A.T."/>
            <person name="Schiettekatte O."/>
            <person name="Bourhy P."/>
            <person name="Veyrier F.J."/>
            <person name="Picardeau M."/>
        </authorList>
    </citation>
    <scope>NUCLEOTIDE SEQUENCE [LARGE SCALE GENOMIC DNA]</scope>
    <source>
        <strain evidence="2">201300427</strain>
    </source>
</reference>
<gene>
    <name evidence="2" type="ORF">EHS15_11515</name>
</gene>
<comment type="caution">
    <text evidence="2">The sequence shown here is derived from an EMBL/GenBank/DDBJ whole genome shotgun (WGS) entry which is preliminary data.</text>
</comment>
<evidence type="ECO:0000313" key="2">
    <source>
        <dbReference type="EMBL" id="TGN19030.1"/>
    </source>
</evidence>
<sequence length="392" mass="44607">MANKKIKVLIFLFAFINYAIFADAPHTIRWREIPSAYGYVVELKDSYGNLQTKEVEIANVSFTLSHGKYKYRIGVINKFKKVAKWSYWNDLEVRPVAKPSVRTASTEPKKEGNQSIVSLEGDNIYEGTKVFVVQEGKKIPVPMETTREGKANIYVDHNQVDQTKDYKLVLENANFEPTEVPISAKQVAQLENQTNDPNSIDTQHTNVTETTATETSSSGETDDPSSKKIAIWPLFWRQALLPGWGHVYMGESNIGYSYMGAFVLTTLYTFERHRQFQSILSDYRTHENYSNSLRAMDLNAQVFPYLAGTLSNDYFAHRVDEKAKQVNSAATLMGLVYTASLIHIVISGYNQKRSEPSRQGMSFGLRPDETPFATRTLDPSHVKVDVKFHFYY</sequence>
<evidence type="ECO:0000313" key="3">
    <source>
        <dbReference type="Proteomes" id="UP000298058"/>
    </source>
</evidence>
<organism evidence="2 3">
    <name type="scientific">Leptospira idonii</name>
    <dbReference type="NCBI Taxonomy" id="1193500"/>
    <lineage>
        <taxon>Bacteria</taxon>
        <taxon>Pseudomonadati</taxon>
        <taxon>Spirochaetota</taxon>
        <taxon>Spirochaetia</taxon>
        <taxon>Leptospirales</taxon>
        <taxon>Leptospiraceae</taxon>
        <taxon>Leptospira</taxon>
    </lineage>
</organism>
<dbReference type="AlphaFoldDB" id="A0A4R9LXM7"/>
<feature type="compositionally biased region" description="Low complexity" evidence="1">
    <location>
        <begin position="202"/>
        <end position="219"/>
    </location>
</feature>
<dbReference type="Proteomes" id="UP000298058">
    <property type="component" value="Unassembled WGS sequence"/>
</dbReference>
<name>A0A4R9LXM7_9LEPT</name>
<accession>A0A4R9LXM7</accession>
<evidence type="ECO:0000256" key="1">
    <source>
        <dbReference type="SAM" id="MobiDB-lite"/>
    </source>
</evidence>
<dbReference type="RefSeq" id="WP_135760713.1">
    <property type="nucleotide sequence ID" value="NZ_RQHW01000042.1"/>
</dbReference>
<keyword evidence="3" id="KW-1185">Reference proteome</keyword>
<evidence type="ECO:0008006" key="4">
    <source>
        <dbReference type="Google" id="ProtNLM"/>
    </source>
</evidence>
<feature type="region of interest" description="Disordered" evidence="1">
    <location>
        <begin position="194"/>
        <end position="225"/>
    </location>
</feature>
<protein>
    <recommendedName>
        <fullName evidence="4">DUF5683 domain-containing protein</fullName>
    </recommendedName>
</protein>
<dbReference type="OrthoDB" id="318955at2"/>
<proteinExistence type="predicted"/>
<dbReference type="EMBL" id="RQHW01000042">
    <property type="protein sequence ID" value="TGN19030.1"/>
    <property type="molecule type" value="Genomic_DNA"/>
</dbReference>